<gene>
    <name evidence="2" type="ORF">QBC47DRAFT_303625</name>
</gene>
<sequence>MYARCRAALQRASVSRRFTRRLPILTGLILGLLVWTAVSLRQDSPLFPLSVFGAPKPPPPEPPPERPRLPGMDRPSWEPGMCNVPEIEFLRRPSLELTSNIVYSRRCIKPSRSKSSREAVANITEPLVTTKTKVDLADCSAVELPPCETITLQVPAPYPEKQYRHLMFGVASTYERLFNSLPEFAHWASGTGAQLVITVADARNNVPEGTTRDLTPLEEEYKRYGVSATFLPPSIPYRLGEKDQEGNPVRAPVEQHHFMLVRELYERMIPGVTRWLGVLDDDTFFPSLHLLDEELVRHDHTRPVWLGALSDDFHAVKSWGFMGYGGAGVFLSLPLAEVISRNSEKCLLEATTFTGDGILRDCVYSQSRAGLTLVPGLYQHDIRGDPSGFFESGVLPISLHHWKSWYRAPVAAMSRVATQVCGDCLLQRWRFGNDTLLANGYSITVYSNDLLSTLDLDRVEGTWEHPTRDYDFMYGTLRTKLERSDKKSYRLRDSALDRDPATSAKVFRQVYVYRADEFAHEQEIPSAVDEVIELIWEV</sequence>
<dbReference type="PANTHER" id="PTHR10811">
    <property type="entry name" value="FRINGE-RELATED"/>
    <property type="match status" value="1"/>
</dbReference>
<reference evidence="2" key="1">
    <citation type="submission" date="2023-06" db="EMBL/GenBank/DDBJ databases">
        <title>Genome-scale phylogeny and comparative genomics of the fungal order Sordariales.</title>
        <authorList>
            <consortium name="Lawrence Berkeley National Laboratory"/>
            <person name="Hensen N."/>
            <person name="Bonometti L."/>
            <person name="Westerberg I."/>
            <person name="Brannstrom I.O."/>
            <person name="Guillou S."/>
            <person name="Cros-Aarteil S."/>
            <person name="Calhoun S."/>
            <person name="Haridas S."/>
            <person name="Kuo A."/>
            <person name="Mondo S."/>
            <person name="Pangilinan J."/>
            <person name="Riley R."/>
            <person name="Labutti K."/>
            <person name="Andreopoulos B."/>
            <person name="Lipzen A."/>
            <person name="Chen C."/>
            <person name="Yanf M."/>
            <person name="Daum C."/>
            <person name="Ng V."/>
            <person name="Clum A."/>
            <person name="Steindorff A."/>
            <person name="Ohm R."/>
            <person name="Martin F."/>
            <person name="Silar P."/>
            <person name="Natvig D."/>
            <person name="Lalanne C."/>
            <person name="Gautier V."/>
            <person name="Ament-Velasquez S.L."/>
            <person name="Kruys A."/>
            <person name="Hutchinson M.I."/>
            <person name="Powell A.J."/>
            <person name="Barry K."/>
            <person name="Miller A.N."/>
            <person name="Grigoriev I.V."/>
            <person name="Debuchy R."/>
            <person name="Gladieux P."/>
            <person name="Thoren M.H."/>
            <person name="Johannesson H."/>
        </authorList>
    </citation>
    <scope>NUCLEOTIDE SEQUENCE</scope>
    <source>
        <strain evidence="2">PSN4</strain>
    </source>
</reference>
<evidence type="ECO:0000256" key="1">
    <source>
        <dbReference type="SAM" id="MobiDB-lite"/>
    </source>
</evidence>
<dbReference type="Gene3D" id="3.90.550.50">
    <property type="match status" value="1"/>
</dbReference>
<evidence type="ECO:0000313" key="2">
    <source>
        <dbReference type="EMBL" id="KAK1753373.1"/>
    </source>
</evidence>
<proteinExistence type="predicted"/>
<organism evidence="2 3">
    <name type="scientific">Echria macrotheca</name>
    <dbReference type="NCBI Taxonomy" id="438768"/>
    <lineage>
        <taxon>Eukaryota</taxon>
        <taxon>Fungi</taxon>
        <taxon>Dikarya</taxon>
        <taxon>Ascomycota</taxon>
        <taxon>Pezizomycotina</taxon>
        <taxon>Sordariomycetes</taxon>
        <taxon>Sordariomycetidae</taxon>
        <taxon>Sordariales</taxon>
        <taxon>Schizotheciaceae</taxon>
        <taxon>Echria</taxon>
    </lineage>
</organism>
<dbReference type="EMBL" id="MU839837">
    <property type="protein sequence ID" value="KAK1753373.1"/>
    <property type="molecule type" value="Genomic_DNA"/>
</dbReference>
<dbReference type="AlphaFoldDB" id="A0AAJ0F7I6"/>
<protein>
    <submittedName>
        <fullName evidence="2">Glycosyltransferase family 31 protein</fullName>
    </submittedName>
</protein>
<evidence type="ECO:0000313" key="3">
    <source>
        <dbReference type="Proteomes" id="UP001239445"/>
    </source>
</evidence>
<name>A0AAJ0F7I6_9PEZI</name>
<feature type="region of interest" description="Disordered" evidence="1">
    <location>
        <begin position="52"/>
        <end position="72"/>
    </location>
</feature>
<comment type="caution">
    <text evidence="2">The sequence shown here is derived from an EMBL/GenBank/DDBJ whole genome shotgun (WGS) entry which is preliminary data.</text>
</comment>
<dbReference type="Proteomes" id="UP001239445">
    <property type="component" value="Unassembled WGS sequence"/>
</dbReference>
<keyword evidence="3" id="KW-1185">Reference proteome</keyword>
<dbReference type="Pfam" id="PF04646">
    <property type="entry name" value="DUF604"/>
    <property type="match status" value="1"/>
</dbReference>
<accession>A0AAJ0F7I6</accession>
<dbReference type="InterPro" id="IPR006740">
    <property type="entry name" value="DUF604"/>
</dbReference>